<comment type="pathway">
    <text evidence="1">Cofactor biosynthesis; riboflavin biosynthesis.</text>
</comment>
<dbReference type="InterPro" id="IPR050765">
    <property type="entry name" value="Riboflavin_Biosynth_HTPR"/>
</dbReference>
<feature type="domain" description="Bacterial bifunctional deaminase-reductase C-terminal" evidence="4">
    <location>
        <begin position="8"/>
        <end position="165"/>
    </location>
</feature>
<gene>
    <name evidence="5" type="ORF">UFOPK2844_00319</name>
</gene>
<sequence>MSFVPNQVMANLVMGSDGSTTLDGSSKTLSSPQDRLRFHELRAQASAILIGGNTARNEPYATTPLPLVVISRTGEIPESVLANPLLHLWQLDPVSAIQRAHIEFGEKILVEGGIEILKELLAADVIDQLFLTISEKTGGENIYDLSALTRNFTVESSEKFGNETLLKLLRN</sequence>
<keyword evidence="3" id="KW-0560">Oxidoreductase</keyword>
<dbReference type="AlphaFoldDB" id="A0A6J6TP75"/>
<evidence type="ECO:0000313" key="5">
    <source>
        <dbReference type="EMBL" id="CAB4749210.1"/>
    </source>
</evidence>
<name>A0A6J6TP75_9ZZZZ</name>
<protein>
    <submittedName>
        <fullName evidence="5">Unannotated protein</fullName>
    </submittedName>
</protein>
<organism evidence="5">
    <name type="scientific">freshwater metagenome</name>
    <dbReference type="NCBI Taxonomy" id="449393"/>
    <lineage>
        <taxon>unclassified sequences</taxon>
        <taxon>metagenomes</taxon>
        <taxon>ecological metagenomes</taxon>
    </lineage>
</organism>
<dbReference type="InterPro" id="IPR024072">
    <property type="entry name" value="DHFR-like_dom_sf"/>
</dbReference>
<evidence type="ECO:0000256" key="2">
    <source>
        <dbReference type="ARBA" id="ARBA00022857"/>
    </source>
</evidence>
<dbReference type="GO" id="GO:0009231">
    <property type="term" value="P:riboflavin biosynthetic process"/>
    <property type="evidence" value="ECO:0007669"/>
    <property type="project" value="InterPro"/>
</dbReference>
<dbReference type="EMBL" id="CAEZZG010000003">
    <property type="protein sequence ID" value="CAB4749210.1"/>
    <property type="molecule type" value="Genomic_DNA"/>
</dbReference>
<dbReference type="GO" id="GO:0008703">
    <property type="term" value="F:5-amino-6-(5-phosphoribosylamino)uracil reductase activity"/>
    <property type="evidence" value="ECO:0007669"/>
    <property type="project" value="InterPro"/>
</dbReference>
<evidence type="ECO:0000259" key="4">
    <source>
        <dbReference type="Pfam" id="PF01872"/>
    </source>
</evidence>
<keyword evidence="2" id="KW-0521">NADP</keyword>
<dbReference type="SUPFAM" id="SSF53597">
    <property type="entry name" value="Dihydrofolate reductase-like"/>
    <property type="match status" value="1"/>
</dbReference>
<reference evidence="5" key="1">
    <citation type="submission" date="2020-05" db="EMBL/GenBank/DDBJ databases">
        <authorList>
            <person name="Chiriac C."/>
            <person name="Salcher M."/>
            <person name="Ghai R."/>
            <person name="Kavagutti S V."/>
        </authorList>
    </citation>
    <scope>NUCLEOTIDE SEQUENCE</scope>
</reference>
<dbReference type="PANTHER" id="PTHR38011">
    <property type="entry name" value="DIHYDROFOLATE REDUCTASE FAMILY PROTEIN (AFU_ORTHOLOGUE AFUA_8G06820)"/>
    <property type="match status" value="1"/>
</dbReference>
<proteinExistence type="predicted"/>
<dbReference type="InterPro" id="IPR002734">
    <property type="entry name" value="RibDG_C"/>
</dbReference>
<dbReference type="Gene3D" id="3.40.430.10">
    <property type="entry name" value="Dihydrofolate Reductase, subunit A"/>
    <property type="match status" value="2"/>
</dbReference>
<accession>A0A6J6TP75</accession>
<dbReference type="PANTHER" id="PTHR38011:SF7">
    <property type="entry name" value="2,5-DIAMINO-6-RIBOSYLAMINO-4(3H)-PYRIMIDINONE 5'-PHOSPHATE REDUCTASE"/>
    <property type="match status" value="1"/>
</dbReference>
<evidence type="ECO:0000256" key="3">
    <source>
        <dbReference type="ARBA" id="ARBA00023002"/>
    </source>
</evidence>
<dbReference type="Pfam" id="PF01872">
    <property type="entry name" value="RibD_C"/>
    <property type="match status" value="1"/>
</dbReference>
<evidence type="ECO:0000256" key="1">
    <source>
        <dbReference type="ARBA" id="ARBA00005104"/>
    </source>
</evidence>